<dbReference type="Gene3D" id="3.10.129.10">
    <property type="entry name" value="Hotdog Thioesterase"/>
    <property type="match status" value="1"/>
</dbReference>
<evidence type="ECO:0000256" key="1">
    <source>
        <dbReference type="ARBA" id="ARBA00008324"/>
    </source>
</evidence>
<gene>
    <name evidence="4" type="ORF">CEPID_12255</name>
</gene>
<dbReference type="PANTHER" id="PTHR43240">
    <property type="entry name" value="1,4-DIHYDROXY-2-NAPHTHOYL-COA THIOESTERASE 1"/>
    <property type="match status" value="1"/>
</dbReference>
<evidence type="ECO:0000313" key="5">
    <source>
        <dbReference type="Proteomes" id="UP000035368"/>
    </source>
</evidence>
<feature type="domain" description="Thioesterase" evidence="3">
    <location>
        <begin position="41"/>
        <end position="113"/>
    </location>
</feature>
<dbReference type="STRING" id="1050174.CEPID_12255"/>
<dbReference type="CDD" id="cd03443">
    <property type="entry name" value="PaaI_thioesterase"/>
    <property type="match status" value="1"/>
</dbReference>
<dbReference type="AlphaFoldDB" id="A0A0G3GT22"/>
<dbReference type="GO" id="GO:0005829">
    <property type="term" value="C:cytosol"/>
    <property type="evidence" value="ECO:0007669"/>
    <property type="project" value="TreeGrafter"/>
</dbReference>
<dbReference type="Pfam" id="PF03061">
    <property type="entry name" value="4HBT"/>
    <property type="match status" value="1"/>
</dbReference>
<name>A0A0G3GT22_9CORY</name>
<dbReference type="RefSeq" id="WP_083984470.1">
    <property type="nucleotide sequence ID" value="NZ_CP011541.1"/>
</dbReference>
<sequence length="150" mass="15921">MEPVQISLGELDIRMGVEVVSESVERVEVRMPVERNRQSLGALHGGAMACLGEMAGSWAALKYASTLGKACVGVDINATHHRGTRSGYVRAVATPIKLGRTLTSHEVVITSEATGDRLCTVRITNAIVEPLGDLTEALDQARAAAIVDQV</sequence>
<dbReference type="PATRIC" id="fig|1050174.4.peg.2476"/>
<dbReference type="EMBL" id="CP011541">
    <property type="protein sequence ID" value="AKK04274.1"/>
    <property type="molecule type" value="Genomic_DNA"/>
</dbReference>
<dbReference type="GO" id="GO:0061522">
    <property type="term" value="F:1,4-dihydroxy-2-naphthoyl-CoA thioesterase activity"/>
    <property type="evidence" value="ECO:0007669"/>
    <property type="project" value="TreeGrafter"/>
</dbReference>
<dbReference type="NCBIfam" id="TIGR00369">
    <property type="entry name" value="unchar_dom_1"/>
    <property type="match status" value="1"/>
</dbReference>
<evidence type="ECO:0000259" key="3">
    <source>
        <dbReference type="Pfam" id="PF03061"/>
    </source>
</evidence>
<keyword evidence="5" id="KW-1185">Reference proteome</keyword>
<dbReference type="KEGG" id="cei:CEPID_12255"/>
<dbReference type="InterPro" id="IPR006683">
    <property type="entry name" value="Thioestr_dom"/>
</dbReference>
<evidence type="ECO:0000256" key="2">
    <source>
        <dbReference type="ARBA" id="ARBA00022801"/>
    </source>
</evidence>
<dbReference type="Proteomes" id="UP000035368">
    <property type="component" value="Chromosome"/>
</dbReference>
<dbReference type="InterPro" id="IPR029069">
    <property type="entry name" value="HotDog_dom_sf"/>
</dbReference>
<comment type="similarity">
    <text evidence="1">Belongs to the thioesterase PaaI family.</text>
</comment>
<proteinExistence type="inferred from homology"/>
<organism evidence="4 5">
    <name type="scientific">Corynebacterium epidermidicanis</name>
    <dbReference type="NCBI Taxonomy" id="1050174"/>
    <lineage>
        <taxon>Bacteria</taxon>
        <taxon>Bacillati</taxon>
        <taxon>Actinomycetota</taxon>
        <taxon>Actinomycetes</taxon>
        <taxon>Mycobacteriales</taxon>
        <taxon>Corynebacteriaceae</taxon>
        <taxon>Corynebacterium</taxon>
    </lineage>
</organism>
<evidence type="ECO:0000313" key="4">
    <source>
        <dbReference type="EMBL" id="AKK04274.1"/>
    </source>
</evidence>
<dbReference type="InterPro" id="IPR003736">
    <property type="entry name" value="PAAI_dom"/>
</dbReference>
<dbReference type="SUPFAM" id="SSF54637">
    <property type="entry name" value="Thioesterase/thiol ester dehydrase-isomerase"/>
    <property type="match status" value="1"/>
</dbReference>
<dbReference type="PANTHER" id="PTHR43240:SF5">
    <property type="entry name" value="1,4-DIHYDROXY-2-NAPHTHOYL-COA THIOESTERASE 1"/>
    <property type="match status" value="1"/>
</dbReference>
<accession>A0A0G3GT22</accession>
<protein>
    <recommendedName>
        <fullName evidence="3">Thioesterase domain-containing protein</fullName>
    </recommendedName>
</protein>
<keyword evidence="2" id="KW-0378">Hydrolase</keyword>
<reference evidence="4 5" key="1">
    <citation type="submission" date="2015-05" db="EMBL/GenBank/DDBJ databases">
        <title>Complete genome sequence of Corynebacterium epidermidicanis DSM 45586, isolated from the skin of a dog suffering from pruritus.</title>
        <authorList>
            <person name="Ruckert C."/>
            <person name="Albersmeier A."/>
            <person name="Winkler A."/>
            <person name="Tauch A."/>
        </authorList>
    </citation>
    <scope>NUCLEOTIDE SEQUENCE [LARGE SCALE GENOMIC DNA]</scope>
    <source>
        <strain evidence="4 5">DSM 45586</strain>
    </source>
</reference>
<dbReference type="OrthoDB" id="9798208at2"/>